<evidence type="ECO:0000259" key="1">
    <source>
        <dbReference type="PROSITE" id="PS50181"/>
    </source>
</evidence>
<dbReference type="EMBL" id="WHWC01000002">
    <property type="protein sequence ID" value="KAG8389444.1"/>
    <property type="molecule type" value="Genomic_DNA"/>
</dbReference>
<dbReference type="Pfam" id="PF00646">
    <property type="entry name" value="F-box"/>
    <property type="match status" value="1"/>
</dbReference>
<dbReference type="InterPro" id="IPR017451">
    <property type="entry name" value="F-box-assoc_interact_dom"/>
</dbReference>
<dbReference type="SUPFAM" id="SSF81383">
    <property type="entry name" value="F-box domain"/>
    <property type="match status" value="1"/>
</dbReference>
<dbReference type="InterPro" id="IPR001810">
    <property type="entry name" value="F-box_dom"/>
</dbReference>
<dbReference type="InterPro" id="IPR050796">
    <property type="entry name" value="SCF_F-box_component"/>
</dbReference>
<reference evidence="2" key="1">
    <citation type="submission" date="2019-10" db="EMBL/GenBank/DDBJ databases">
        <authorList>
            <person name="Zhang R."/>
            <person name="Pan Y."/>
            <person name="Wang J."/>
            <person name="Ma R."/>
            <person name="Yu S."/>
        </authorList>
    </citation>
    <scope>NUCLEOTIDE SEQUENCE</scope>
    <source>
        <strain evidence="2">LA-IB0</strain>
        <tissue evidence="2">Leaf</tissue>
    </source>
</reference>
<dbReference type="AlphaFoldDB" id="A0AAV6Y3P7"/>
<feature type="domain" description="F-box" evidence="1">
    <location>
        <begin position="14"/>
        <end position="63"/>
    </location>
</feature>
<gene>
    <name evidence="2" type="ORF">BUALT_Bualt02G0230100</name>
</gene>
<evidence type="ECO:0000313" key="2">
    <source>
        <dbReference type="EMBL" id="KAG8389444.1"/>
    </source>
</evidence>
<sequence>MRSGGEGLMSSNYFCIILNLPTDLIYKIFCRLQVKFISRCRVVCKAWYNLLSIPGFVNYYAKNTPFTTLVLSHYQQAAAITERDIFSFLEISEDGDDCTRTTINAKLPFWPQRNSALSLEDSCNGLLCFLLYNHKVDCHVIYIYNPTSGKSISLPEHRFRQHPIIFKHPYEEYSLAYLFGFSPSTNNFKVLKSVHIFDKRNKKDRVVRSEIFTVGVDHEWRQLKYAFYVRCPVCSLDLNVAACWFIGNTSIVAFDFGEEKLGHIPPPRGVVVNYRNMMLVALNRRLCLFDYSVPSHYTIWTMEEYGVVESWTKTVISRSCFSSDAPVLHHPIAMLRNGNILFKLVGTKVLVIYSPKRKECTVVEVLNDVEGLIGCIMEFE</sequence>
<dbReference type="PANTHER" id="PTHR31672:SF10">
    <property type="entry name" value="F-BOX DOMAIN-CONTAINING PROTEIN"/>
    <property type="match status" value="1"/>
</dbReference>
<comment type="caution">
    <text evidence="2">The sequence shown here is derived from an EMBL/GenBank/DDBJ whole genome shotgun (WGS) entry which is preliminary data.</text>
</comment>
<organism evidence="2 3">
    <name type="scientific">Buddleja alternifolia</name>
    <dbReference type="NCBI Taxonomy" id="168488"/>
    <lineage>
        <taxon>Eukaryota</taxon>
        <taxon>Viridiplantae</taxon>
        <taxon>Streptophyta</taxon>
        <taxon>Embryophyta</taxon>
        <taxon>Tracheophyta</taxon>
        <taxon>Spermatophyta</taxon>
        <taxon>Magnoliopsida</taxon>
        <taxon>eudicotyledons</taxon>
        <taxon>Gunneridae</taxon>
        <taxon>Pentapetalae</taxon>
        <taxon>asterids</taxon>
        <taxon>lamiids</taxon>
        <taxon>Lamiales</taxon>
        <taxon>Scrophulariaceae</taxon>
        <taxon>Buddlejeae</taxon>
        <taxon>Buddleja</taxon>
    </lineage>
</organism>
<dbReference type="InterPro" id="IPR013187">
    <property type="entry name" value="F-box-assoc_dom_typ3"/>
</dbReference>
<name>A0AAV6Y3P7_9LAMI</name>
<dbReference type="SMART" id="SM00256">
    <property type="entry name" value="FBOX"/>
    <property type="match status" value="1"/>
</dbReference>
<dbReference type="PANTHER" id="PTHR31672">
    <property type="entry name" value="BNACNNG10540D PROTEIN"/>
    <property type="match status" value="1"/>
</dbReference>
<dbReference type="Gene3D" id="1.20.1280.50">
    <property type="match status" value="1"/>
</dbReference>
<dbReference type="InterPro" id="IPR036047">
    <property type="entry name" value="F-box-like_dom_sf"/>
</dbReference>
<proteinExistence type="predicted"/>
<protein>
    <recommendedName>
        <fullName evidence="1">F-box domain-containing protein</fullName>
    </recommendedName>
</protein>
<dbReference type="Pfam" id="PF08268">
    <property type="entry name" value="FBA_3"/>
    <property type="match status" value="1"/>
</dbReference>
<dbReference type="PROSITE" id="PS50181">
    <property type="entry name" value="FBOX"/>
    <property type="match status" value="1"/>
</dbReference>
<accession>A0AAV6Y3P7</accession>
<dbReference type="Proteomes" id="UP000826271">
    <property type="component" value="Unassembled WGS sequence"/>
</dbReference>
<evidence type="ECO:0000313" key="3">
    <source>
        <dbReference type="Proteomes" id="UP000826271"/>
    </source>
</evidence>
<keyword evidence="3" id="KW-1185">Reference proteome</keyword>
<dbReference type="NCBIfam" id="TIGR01640">
    <property type="entry name" value="F_box_assoc_1"/>
    <property type="match status" value="1"/>
</dbReference>